<dbReference type="EnsemblMetazoa" id="AATE011964-RA">
    <property type="protein sequence ID" value="AATE011964-PA.1"/>
    <property type="gene ID" value="AATE011964"/>
</dbReference>
<dbReference type="VEuPathDB" id="VectorBase:AATE011964"/>
<keyword evidence="8" id="KW-0732">Signal</keyword>
<dbReference type="CDD" id="cd00190">
    <property type="entry name" value="Tryp_SPc"/>
    <property type="match status" value="1"/>
</dbReference>
<dbReference type="STRING" id="41427.A0A182J5X4"/>
<dbReference type="AlphaFoldDB" id="A0A182J5X4"/>
<keyword evidence="2" id="KW-0222">Digestion</keyword>
<dbReference type="InterPro" id="IPR001254">
    <property type="entry name" value="Trypsin_dom"/>
</dbReference>
<dbReference type="Proteomes" id="UP000075880">
    <property type="component" value="Unassembled WGS sequence"/>
</dbReference>
<accession>A0A182J5X4</accession>
<feature type="chain" id="PRO_5044551061" description="Peptidase S1 domain-containing protein" evidence="8">
    <location>
        <begin position="19"/>
        <end position="305"/>
    </location>
</feature>
<evidence type="ECO:0000256" key="6">
    <source>
        <dbReference type="ARBA" id="ARBA00024195"/>
    </source>
</evidence>
<dbReference type="PANTHER" id="PTHR24276:SF91">
    <property type="entry name" value="AT26814P-RELATED"/>
    <property type="match status" value="1"/>
</dbReference>
<dbReference type="EnsemblMetazoa" id="ENSAATROPT016837">
    <property type="protein sequence ID" value="ENSAATROPP014823"/>
    <property type="gene ID" value="ENSAATROPG013784"/>
</dbReference>
<dbReference type="FunFam" id="2.40.10.10:FF:000002">
    <property type="entry name" value="Transmembrane protease serine"/>
    <property type="match status" value="1"/>
</dbReference>
<dbReference type="OrthoDB" id="10059102at2759"/>
<dbReference type="InterPro" id="IPR033116">
    <property type="entry name" value="TRYPSIN_SER"/>
</dbReference>
<dbReference type="PRINTS" id="PR00722">
    <property type="entry name" value="CHYMOTRYPSIN"/>
</dbReference>
<protein>
    <recommendedName>
        <fullName evidence="9">Peptidase S1 domain-containing protein</fullName>
    </recommendedName>
</protein>
<evidence type="ECO:0000313" key="10">
    <source>
        <dbReference type="EnsemblMetazoa" id="AATE011964-PA.1"/>
    </source>
</evidence>
<dbReference type="Gene3D" id="2.40.10.10">
    <property type="entry name" value="Trypsin-like serine proteases"/>
    <property type="match status" value="1"/>
</dbReference>
<dbReference type="PROSITE" id="PS00134">
    <property type="entry name" value="TRYPSIN_HIS"/>
    <property type="match status" value="1"/>
</dbReference>
<evidence type="ECO:0000313" key="11">
    <source>
        <dbReference type="Proteomes" id="UP000075880"/>
    </source>
</evidence>
<feature type="domain" description="Peptidase S1" evidence="9">
    <location>
        <begin position="23"/>
        <end position="263"/>
    </location>
</feature>
<dbReference type="InterPro" id="IPR018114">
    <property type="entry name" value="TRYPSIN_HIS"/>
</dbReference>
<evidence type="ECO:0000256" key="3">
    <source>
        <dbReference type="ARBA" id="ARBA00022801"/>
    </source>
</evidence>
<evidence type="ECO:0000256" key="7">
    <source>
        <dbReference type="RuleBase" id="RU363034"/>
    </source>
</evidence>
<comment type="similarity">
    <text evidence="6">Belongs to the peptidase S1 family. CLIP subfamily.</text>
</comment>
<proteinExistence type="inferred from homology"/>
<dbReference type="InterPro" id="IPR050430">
    <property type="entry name" value="Peptidase_S1"/>
</dbReference>
<dbReference type="InterPro" id="IPR009003">
    <property type="entry name" value="Peptidase_S1_PA"/>
</dbReference>
<dbReference type="PROSITE" id="PS00135">
    <property type="entry name" value="TRYPSIN_SER"/>
    <property type="match status" value="1"/>
</dbReference>
<dbReference type="SUPFAM" id="SSF50494">
    <property type="entry name" value="Trypsin-like serine proteases"/>
    <property type="match status" value="1"/>
</dbReference>
<evidence type="ECO:0000256" key="1">
    <source>
        <dbReference type="ARBA" id="ARBA00022670"/>
    </source>
</evidence>
<reference evidence="10" key="2">
    <citation type="submission" date="2022-08" db="UniProtKB">
        <authorList>
            <consortium name="EnsemblMetazoa"/>
        </authorList>
    </citation>
    <scope>IDENTIFICATION</scope>
    <source>
        <strain evidence="10">EBRO</strain>
    </source>
</reference>
<dbReference type="PANTHER" id="PTHR24276">
    <property type="entry name" value="POLYSERASE-RELATED"/>
    <property type="match status" value="1"/>
</dbReference>
<dbReference type="GO" id="GO:0006508">
    <property type="term" value="P:proteolysis"/>
    <property type="evidence" value="ECO:0007669"/>
    <property type="project" value="UniProtKB-KW"/>
</dbReference>
<dbReference type="GO" id="GO:0004252">
    <property type="term" value="F:serine-type endopeptidase activity"/>
    <property type="evidence" value="ECO:0007669"/>
    <property type="project" value="InterPro"/>
</dbReference>
<dbReference type="PROSITE" id="PS50240">
    <property type="entry name" value="TRYPSIN_DOM"/>
    <property type="match status" value="1"/>
</dbReference>
<keyword evidence="5" id="KW-1015">Disulfide bond</keyword>
<dbReference type="InterPro" id="IPR043504">
    <property type="entry name" value="Peptidase_S1_PA_chymotrypsin"/>
</dbReference>
<dbReference type="SMART" id="SM00020">
    <property type="entry name" value="Tryp_SPc"/>
    <property type="match status" value="1"/>
</dbReference>
<keyword evidence="4 7" id="KW-0720">Serine protease</keyword>
<feature type="signal peptide" evidence="8">
    <location>
        <begin position="1"/>
        <end position="18"/>
    </location>
</feature>
<keyword evidence="3 7" id="KW-0378">Hydrolase</keyword>
<organism evidence="10">
    <name type="scientific">Anopheles atroparvus</name>
    <name type="common">European mosquito</name>
    <dbReference type="NCBI Taxonomy" id="41427"/>
    <lineage>
        <taxon>Eukaryota</taxon>
        <taxon>Metazoa</taxon>
        <taxon>Ecdysozoa</taxon>
        <taxon>Arthropoda</taxon>
        <taxon>Hexapoda</taxon>
        <taxon>Insecta</taxon>
        <taxon>Pterygota</taxon>
        <taxon>Neoptera</taxon>
        <taxon>Endopterygota</taxon>
        <taxon>Diptera</taxon>
        <taxon>Nematocera</taxon>
        <taxon>Culicoidea</taxon>
        <taxon>Culicidae</taxon>
        <taxon>Anophelinae</taxon>
        <taxon>Anopheles</taxon>
    </lineage>
</organism>
<evidence type="ECO:0000256" key="5">
    <source>
        <dbReference type="ARBA" id="ARBA00023157"/>
    </source>
</evidence>
<dbReference type="GO" id="GO:0007586">
    <property type="term" value="P:digestion"/>
    <property type="evidence" value="ECO:0007669"/>
    <property type="project" value="UniProtKB-KW"/>
</dbReference>
<evidence type="ECO:0000256" key="4">
    <source>
        <dbReference type="ARBA" id="ARBA00022825"/>
    </source>
</evidence>
<evidence type="ECO:0000256" key="2">
    <source>
        <dbReference type="ARBA" id="ARBA00022757"/>
    </source>
</evidence>
<dbReference type="InterPro" id="IPR001314">
    <property type="entry name" value="Peptidase_S1A"/>
</dbReference>
<sequence>MLAVLLALALVLGTPCSANEPRIVGGFPADGASTRHQVSVRARASDLNTFGRGHICGGSLINLSTVLTAAHCLVDQFDRVRAASYFRVVGGNINRTAQTSNTVVRDVRQVVVHANYVSRGFLNDVGLLMLATDVPSGHPTLQPIAIATLVPANGTACQTSGWGSIVYDGASSDVLLAVNVSVIAKTTCNALTSYAGSVGNGMLCAGDMAGGRDACQGDSGGPLVCGGVLAGVVSHGVECARPRYPGVYADVAYYRSWITMNHSGGVTPRPPGGNGRGALGLTDSLALVVSTVVAFALRYHYFTQQ</sequence>
<evidence type="ECO:0000256" key="8">
    <source>
        <dbReference type="SAM" id="SignalP"/>
    </source>
</evidence>
<name>A0A182J5X4_ANOAO</name>
<dbReference type="FunFam" id="2.40.10.10:FF:000068">
    <property type="entry name" value="transmembrane protease serine 2"/>
    <property type="match status" value="1"/>
</dbReference>
<keyword evidence="11" id="KW-1185">Reference proteome</keyword>
<reference evidence="11" key="1">
    <citation type="submission" date="2021-09" db="EMBL/GenBank/DDBJ databases">
        <authorList>
            <consortium name="Infravec"/>
            <person name="Campbell I L."/>
            <person name="Maslen G."/>
            <person name="Yates A."/>
        </authorList>
    </citation>
    <scope>NUCLEOTIDE SEQUENCE [LARGE SCALE GENOMIC DNA]</scope>
    <source>
        <strain evidence="11">Infravec2 EBRE</strain>
    </source>
</reference>
<keyword evidence="1 7" id="KW-0645">Protease</keyword>
<evidence type="ECO:0000259" key="9">
    <source>
        <dbReference type="PROSITE" id="PS50240"/>
    </source>
</evidence>
<dbReference type="Pfam" id="PF00089">
    <property type="entry name" value="Trypsin"/>
    <property type="match status" value="1"/>
</dbReference>